<comment type="caution">
    <text evidence="2">The sequence shown here is derived from an EMBL/GenBank/DDBJ whole genome shotgun (WGS) entry which is preliminary data.</text>
</comment>
<reference evidence="2" key="1">
    <citation type="journal article" date="2020" name="bioRxiv">
        <title>Whole genome comparisons of ergot fungi reveals the divergence and evolution of species within the genus Claviceps are the result of varying mechanisms driving genome evolution and host range expansion.</title>
        <authorList>
            <person name="Wyka S.A."/>
            <person name="Mondo S.J."/>
            <person name="Liu M."/>
            <person name="Dettman J."/>
            <person name="Nalam V."/>
            <person name="Broders K.D."/>
        </authorList>
    </citation>
    <scope>NUCLEOTIDE SEQUENCE</scope>
    <source>
        <strain evidence="2">CCC 602</strain>
    </source>
</reference>
<feature type="region of interest" description="Disordered" evidence="1">
    <location>
        <begin position="1"/>
        <end position="20"/>
    </location>
</feature>
<evidence type="ECO:0000256" key="1">
    <source>
        <dbReference type="SAM" id="MobiDB-lite"/>
    </source>
</evidence>
<proteinExistence type="predicted"/>
<dbReference type="InterPro" id="IPR015943">
    <property type="entry name" value="WD40/YVTN_repeat-like_dom_sf"/>
</dbReference>
<keyword evidence="3" id="KW-1185">Reference proteome</keyword>
<protein>
    <recommendedName>
        <fullName evidence="4">Guanine nucleotide-binding protein</fullName>
    </recommendedName>
</protein>
<accession>A0A9P7NGU2</accession>
<feature type="compositionally biased region" description="Polar residues" evidence="1">
    <location>
        <begin position="8"/>
        <end position="18"/>
    </location>
</feature>
<dbReference type="InterPro" id="IPR051150">
    <property type="entry name" value="SWT21/TCAB1_mRNA_Telomere"/>
</dbReference>
<dbReference type="PANTHER" id="PTHR13211:SF0">
    <property type="entry name" value="TELOMERASE CAJAL BODY PROTEIN 1"/>
    <property type="match status" value="1"/>
</dbReference>
<evidence type="ECO:0000313" key="2">
    <source>
        <dbReference type="EMBL" id="KAG6017875.1"/>
    </source>
</evidence>
<dbReference type="SUPFAM" id="SSF50978">
    <property type="entry name" value="WD40 repeat-like"/>
    <property type="match status" value="1"/>
</dbReference>
<evidence type="ECO:0008006" key="4">
    <source>
        <dbReference type="Google" id="ProtNLM"/>
    </source>
</evidence>
<dbReference type="PANTHER" id="PTHR13211">
    <property type="entry name" value="TELOMERASE CAJAL BODY PROTEIN 1"/>
    <property type="match status" value="1"/>
</dbReference>
<dbReference type="Proteomes" id="UP000748025">
    <property type="component" value="Unassembled WGS sequence"/>
</dbReference>
<sequence length="474" mass="50820">MHRLPANQVPTSPPNSLFQKYRHHAPRTPEMELLAQHSVGQHGDAAHPAITEITPPSHIFYSSAQWTADGTTILATSSDHAISSFVLPADLLQHDCPGRPLQPQAITRLPEPTQTLAPAPFFSLAEAASQTFIVGTRDHPLHLYHAFPQPSPGSDFGSGSAGLIAHYKLIKHETEQYITPASLVWPSPGTHFICGSANRIDYFDVSRHGSDGPVLTVPTIPSKRHISKGHGVGMKGTVSALAVNPSGSQTGNLLAAGTRTRWMGLYDLHRSNGAVANWQILQSDLPGPTGTASGQGIVQVIWSPCGRYLVINERRSNGLLVYDIRVSGKLLGVLTGRSANTQQRLTCDVFQGHDGYYDGGFEVWAGAQDGSVIVWENVGLSAAEVDPSWTWKPHSSPVCSTILHPSGSVAATCSGGWEHPVIDGDGDEAETETEAECQASLGDVHHAKACRVMGESSLKLWSVQNAIADYDETI</sequence>
<organism evidence="2 3">
    <name type="scientific">Claviceps pusilla</name>
    <dbReference type="NCBI Taxonomy" id="123648"/>
    <lineage>
        <taxon>Eukaryota</taxon>
        <taxon>Fungi</taxon>
        <taxon>Dikarya</taxon>
        <taxon>Ascomycota</taxon>
        <taxon>Pezizomycotina</taxon>
        <taxon>Sordariomycetes</taxon>
        <taxon>Hypocreomycetidae</taxon>
        <taxon>Hypocreales</taxon>
        <taxon>Clavicipitaceae</taxon>
        <taxon>Claviceps</taxon>
    </lineage>
</organism>
<dbReference type="OrthoDB" id="239865at2759"/>
<dbReference type="AlphaFoldDB" id="A0A9P7NGU2"/>
<gene>
    <name evidence="2" type="ORF">E4U43_008429</name>
</gene>
<dbReference type="Gene3D" id="2.130.10.10">
    <property type="entry name" value="YVTN repeat-like/Quinoprotein amine dehydrogenase"/>
    <property type="match status" value="1"/>
</dbReference>
<dbReference type="InterPro" id="IPR036322">
    <property type="entry name" value="WD40_repeat_dom_sf"/>
</dbReference>
<evidence type="ECO:0000313" key="3">
    <source>
        <dbReference type="Proteomes" id="UP000748025"/>
    </source>
</evidence>
<dbReference type="EMBL" id="SRPW01000091">
    <property type="protein sequence ID" value="KAG6017875.1"/>
    <property type="molecule type" value="Genomic_DNA"/>
</dbReference>
<name>A0A9P7NGU2_9HYPO</name>